<accession>A0A377JWY1</accession>
<dbReference type="EMBL" id="UGHX01000001">
    <property type="protein sequence ID" value="STP11735.1"/>
    <property type="molecule type" value="Genomic_DNA"/>
</dbReference>
<evidence type="ECO:0000256" key="1">
    <source>
        <dbReference type="SAM" id="MobiDB-lite"/>
    </source>
</evidence>
<evidence type="ECO:0000313" key="3">
    <source>
        <dbReference type="Proteomes" id="UP000255103"/>
    </source>
</evidence>
<proteinExistence type="predicted"/>
<protein>
    <submittedName>
        <fullName evidence="2">Uncharacterized protein</fullName>
    </submittedName>
</protein>
<reference evidence="2 3" key="1">
    <citation type="submission" date="2018-06" db="EMBL/GenBank/DDBJ databases">
        <authorList>
            <consortium name="Pathogen Informatics"/>
            <person name="Doyle S."/>
        </authorList>
    </citation>
    <scope>NUCLEOTIDE SEQUENCE [LARGE SCALE GENOMIC DNA]</scope>
    <source>
        <strain evidence="2 3">NCTC12219</strain>
    </source>
</reference>
<evidence type="ECO:0000313" key="2">
    <source>
        <dbReference type="EMBL" id="STP11735.1"/>
    </source>
</evidence>
<dbReference type="AlphaFoldDB" id="A0A377JWY1"/>
<dbReference type="Proteomes" id="UP000255103">
    <property type="component" value="Unassembled WGS sequence"/>
</dbReference>
<dbReference type="RefSeq" id="WP_115722252.1">
    <property type="nucleotide sequence ID" value="NZ_UGHX01000001.1"/>
</dbReference>
<name>A0A377JWY1_9HELI</name>
<organism evidence="2 3">
    <name type="scientific">Helicobacter cinaedi</name>
    <dbReference type="NCBI Taxonomy" id="213"/>
    <lineage>
        <taxon>Bacteria</taxon>
        <taxon>Pseudomonadati</taxon>
        <taxon>Campylobacterota</taxon>
        <taxon>Epsilonproteobacteria</taxon>
        <taxon>Campylobacterales</taxon>
        <taxon>Helicobacteraceae</taxon>
        <taxon>Helicobacter</taxon>
    </lineage>
</organism>
<gene>
    <name evidence="2" type="ORF">NCTC12219_01634</name>
</gene>
<sequence length="326" mass="37066">MIANPLEVAENLKQTLESIKYNAEQLKQSVKDYDISQHLRKKNLQTKCPFIDFDSIDPNSTNIQPKQGGGDSGDDSSSDLEALIGEFTDITAHDISTLNNGLKGLPLAILMCDRLQKYEFALKQASIEGKMNEALLNNDFEEYKKQQQEKIKQIVAQEKQSQQDFEKKLAPLKIRMEQMKYSLGVTDPSLAKKDNIEYCKKTKSGACDPVLLSLDYVKSKERKMLEKAKANSNSDQSQSQADREFLMIDYLREIATHMSFLNETMAMTANALAEEQERQNLNTKLIDKEKYDAKTTEIKQKTLDNQNAIKMENRNPKLDSAGFPVF</sequence>
<feature type="region of interest" description="Disordered" evidence="1">
    <location>
        <begin position="59"/>
        <end position="78"/>
    </location>
</feature>